<accession>A0A379ZSI3</accession>
<dbReference type="SUPFAM" id="SSF117074">
    <property type="entry name" value="Hypothetical protein PA1324"/>
    <property type="match status" value="1"/>
</dbReference>
<keyword evidence="1" id="KW-0732">Signal</keyword>
<evidence type="ECO:0000256" key="1">
    <source>
        <dbReference type="SAM" id="SignalP"/>
    </source>
</evidence>
<evidence type="ECO:0000313" key="3">
    <source>
        <dbReference type="Proteomes" id="UP000254069"/>
    </source>
</evidence>
<dbReference type="EMBL" id="UGYO01000001">
    <property type="protein sequence ID" value="SUI67107.1"/>
    <property type="molecule type" value="Genomic_DNA"/>
</dbReference>
<keyword evidence="3" id="KW-1185">Reference proteome</keyword>
<feature type="chain" id="PRO_5016971442" evidence="1">
    <location>
        <begin position="19"/>
        <end position="579"/>
    </location>
</feature>
<proteinExistence type="predicted"/>
<protein>
    <submittedName>
        <fullName evidence="2">Uncharacterized protein</fullName>
    </submittedName>
</protein>
<feature type="signal peptide" evidence="1">
    <location>
        <begin position="1"/>
        <end position="18"/>
    </location>
</feature>
<dbReference type="Proteomes" id="UP000254069">
    <property type="component" value="Unassembled WGS sequence"/>
</dbReference>
<dbReference type="PROSITE" id="PS51257">
    <property type="entry name" value="PROKAR_LIPOPROTEIN"/>
    <property type="match status" value="1"/>
</dbReference>
<organism evidence="2 3">
    <name type="scientific">Shewanella algae</name>
    <dbReference type="NCBI Taxonomy" id="38313"/>
    <lineage>
        <taxon>Bacteria</taxon>
        <taxon>Pseudomonadati</taxon>
        <taxon>Pseudomonadota</taxon>
        <taxon>Gammaproteobacteria</taxon>
        <taxon>Alteromonadales</taxon>
        <taxon>Shewanellaceae</taxon>
        <taxon>Shewanella</taxon>
    </lineage>
</organism>
<sequence length="579" mass="63977">MRKLSLLSVALSATLLSACGGSDSDDNQPPVTTDISVQGQVSYLGAVPGADVCADLNRNLSCDADEPTTTTDNDGKYQLDWRSDDPTPDYYLLASWLPQASDNTSAKQQHNKQSVAAQTADDGSLVLFALNQHTGAINLVTHLEFSRLQQMLQAGIGDVQRDNLLQELRQLYSQLFAPESENPYQLAAEVTAAPAFAEAFLLLQHIHALTEAQIEKLLGEGNHEAILAAEQTLAMTLNELRQLIAASGQTAATFLATDPQEVRNKVNNAMVALGYLEPLDDKTMNDNDWVIVLNGLMEDDEQAHLLDLGLTGGAEVFTLQYGDPSKFLTGSVNQGKVLAQDVTLGDEVANECWNTQMERWINADRKDQGYSPSAPVIEGNQLHTFYDGTQVPITMQVDKYQAGAEDWQTLLAGTPAALQLAKLEWPGQVYRIWTAQQADVMCRNEEFVSWEMPVANAEDLDSRALITLFWPIATEDEITLDGEQRFTLNFGDTPESYEWQLIQSPSGAPLLQITELLDNPELADKVLPSQYLIQGDQLIEVNIYRAFDFDAGRQQLRLTYEQSFSDSLYQHLKQLAQAN</sequence>
<reference evidence="2 3" key="1">
    <citation type="submission" date="2018-06" db="EMBL/GenBank/DDBJ databases">
        <authorList>
            <consortium name="Pathogen Informatics"/>
            <person name="Doyle S."/>
        </authorList>
    </citation>
    <scope>NUCLEOTIDE SEQUENCE [LARGE SCALE GENOMIC DNA]</scope>
    <source>
        <strain evidence="2 3">NCTC10738</strain>
    </source>
</reference>
<dbReference type="AlphaFoldDB" id="A0A379ZSI3"/>
<evidence type="ECO:0000313" key="2">
    <source>
        <dbReference type="EMBL" id="SUI67107.1"/>
    </source>
</evidence>
<dbReference type="RefSeq" id="WP_115389586.1">
    <property type="nucleotide sequence ID" value="NZ_JADZHC010000004.1"/>
</dbReference>
<gene>
    <name evidence="2" type="ORF">NCTC10738_01850</name>
</gene>
<name>A0A379ZSI3_9GAMM</name>